<feature type="region of interest" description="Disordered" evidence="1">
    <location>
        <begin position="32"/>
        <end position="52"/>
    </location>
</feature>
<evidence type="ECO:0000256" key="2">
    <source>
        <dbReference type="SAM" id="SignalP"/>
    </source>
</evidence>
<sequence length="164" mass="17506">MPFRPSRLRTAASLLALCTACLLATPASALQSGPPPTGAMAPPPAAPASAESLGLSAAQARLWQAARSATREAEAHALELHARLLRETADESPDAPLRSRAQAMDRLHDALEQDRHAVRERWLALDDSLDPAQRRRLRAAPEAARWLGLPPTGAMMPPPGGPQR</sequence>
<gene>
    <name evidence="3" type="ORF">DDK22_09310</name>
</gene>
<accession>A0A367PMH5</accession>
<feature type="compositionally biased region" description="Pro residues" evidence="1">
    <location>
        <begin position="33"/>
        <end position="46"/>
    </location>
</feature>
<dbReference type="AlphaFoldDB" id="A0A367PMH5"/>
<evidence type="ECO:0000256" key="1">
    <source>
        <dbReference type="SAM" id="MobiDB-lite"/>
    </source>
</evidence>
<comment type="caution">
    <text evidence="3">The sequence shown here is derived from an EMBL/GenBank/DDBJ whole genome shotgun (WGS) entry which is preliminary data.</text>
</comment>
<evidence type="ECO:0000313" key="3">
    <source>
        <dbReference type="EMBL" id="RCJ08783.1"/>
    </source>
</evidence>
<name>A0A367PMH5_CUPNE</name>
<evidence type="ECO:0008006" key="5">
    <source>
        <dbReference type="Google" id="ProtNLM"/>
    </source>
</evidence>
<feature type="region of interest" description="Disordered" evidence="1">
    <location>
        <begin position="143"/>
        <end position="164"/>
    </location>
</feature>
<feature type="chain" id="PRO_5016605088" description="Periplasmic heavy metal sensor" evidence="2">
    <location>
        <begin position="30"/>
        <end position="164"/>
    </location>
</feature>
<dbReference type="Proteomes" id="UP000253501">
    <property type="component" value="Unassembled WGS sequence"/>
</dbReference>
<proteinExistence type="predicted"/>
<organism evidence="3 4">
    <name type="scientific">Cupriavidus necator</name>
    <name type="common">Alcaligenes eutrophus</name>
    <name type="synonym">Ralstonia eutropha</name>
    <dbReference type="NCBI Taxonomy" id="106590"/>
    <lineage>
        <taxon>Bacteria</taxon>
        <taxon>Pseudomonadati</taxon>
        <taxon>Pseudomonadota</taxon>
        <taxon>Betaproteobacteria</taxon>
        <taxon>Burkholderiales</taxon>
        <taxon>Burkholderiaceae</taxon>
        <taxon>Cupriavidus</taxon>
    </lineage>
</organism>
<dbReference type="EMBL" id="QDHA01000022">
    <property type="protein sequence ID" value="RCJ08783.1"/>
    <property type="molecule type" value="Genomic_DNA"/>
</dbReference>
<keyword evidence="2" id="KW-0732">Signal</keyword>
<reference evidence="3 4" key="1">
    <citation type="submission" date="2018-04" db="EMBL/GenBank/DDBJ databases">
        <title>Cupriavidus necator CR12 genome sequencing and assembly.</title>
        <authorList>
            <person name="Ben Fekih I."/>
            <person name="Mazhar H.S."/>
            <person name="Bello S.K."/>
            <person name="Rensing C."/>
        </authorList>
    </citation>
    <scope>NUCLEOTIDE SEQUENCE [LARGE SCALE GENOMIC DNA]</scope>
    <source>
        <strain evidence="3 4">CR12</strain>
    </source>
</reference>
<protein>
    <recommendedName>
        <fullName evidence="5">Periplasmic heavy metal sensor</fullName>
    </recommendedName>
</protein>
<feature type="compositionally biased region" description="Low complexity" evidence="1">
    <location>
        <begin position="143"/>
        <end position="155"/>
    </location>
</feature>
<feature type="signal peptide" evidence="2">
    <location>
        <begin position="1"/>
        <end position="29"/>
    </location>
</feature>
<evidence type="ECO:0000313" key="4">
    <source>
        <dbReference type="Proteomes" id="UP000253501"/>
    </source>
</evidence>
<dbReference type="RefSeq" id="WP_114131708.1">
    <property type="nucleotide sequence ID" value="NZ_CP068434.1"/>
</dbReference>